<evidence type="ECO:0000256" key="4">
    <source>
        <dbReference type="ARBA" id="ARBA00022989"/>
    </source>
</evidence>
<comment type="caution">
    <text evidence="7">The sequence shown here is derived from an EMBL/GenBank/DDBJ whole genome shotgun (WGS) entry which is preliminary data.</text>
</comment>
<sequence>MPLSVLSAFLVFISITAFTPGPNNILAMSAGIQRGFRGSLPILAGICCGFFGVMLLCCLLVTSLSVLSERFVSVMKYAGCLYIAFLAWKVAFARPAEGEQQARAGFWAGCILQFVNIKVIIYGMTAYSGFILPYDDSALTLIAAMCVLTLFGSAGTVAWALAGSLLQRFFRAHARLVNAVMGVLLLACIVPLLFG</sequence>
<evidence type="ECO:0000256" key="3">
    <source>
        <dbReference type="ARBA" id="ARBA00022692"/>
    </source>
</evidence>
<dbReference type="Pfam" id="PF01810">
    <property type="entry name" value="LysE"/>
    <property type="match status" value="1"/>
</dbReference>
<keyword evidence="3 6" id="KW-0812">Transmembrane</keyword>
<reference evidence="7" key="2">
    <citation type="submission" date="2021-04" db="EMBL/GenBank/DDBJ databases">
        <authorList>
            <person name="Gilroy R."/>
        </authorList>
    </citation>
    <scope>NUCLEOTIDE SEQUENCE</scope>
    <source>
        <strain evidence="7">5032</strain>
    </source>
</reference>
<gene>
    <name evidence="7" type="ORF">H9784_03680</name>
</gene>
<keyword evidence="4 6" id="KW-1133">Transmembrane helix</keyword>
<feature type="transmembrane region" description="Helical" evidence="6">
    <location>
        <begin position="104"/>
        <end position="127"/>
    </location>
</feature>
<dbReference type="PANTHER" id="PTHR30086">
    <property type="entry name" value="ARGININE EXPORTER PROTEIN ARGO"/>
    <property type="match status" value="1"/>
</dbReference>
<keyword evidence="2" id="KW-1003">Cell membrane</keyword>
<name>A0A9D2KRR1_9BACT</name>
<evidence type="ECO:0000313" key="8">
    <source>
        <dbReference type="Proteomes" id="UP000823821"/>
    </source>
</evidence>
<accession>A0A9D2KRR1</accession>
<comment type="subcellular location">
    <subcellularLocation>
        <location evidence="1">Cell membrane</location>
        <topology evidence="1">Multi-pass membrane protein</topology>
    </subcellularLocation>
</comment>
<dbReference type="EMBL" id="DWZD01000024">
    <property type="protein sequence ID" value="HJA78661.1"/>
    <property type="molecule type" value="Genomic_DNA"/>
</dbReference>
<feature type="transmembrane region" description="Helical" evidence="6">
    <location>
        <begin position="6"/>
        <end position="28"/>
    </location>
</feature>
<feature type="transmembrane region" description="Helical" evidence="6">
    <location>
        <begin position="174"/>
        <end position="194"/>
    </location>
</feature>
<feature type="transmembrane region" description="Helical" evidence="6">
    <location>
        <begin position="139"/>
        <end position="162"/>
    </location>
</feature>
<feature type="transmembrane region" description="Helical" evidence="6">
    <location>
        <begin position="74"/>
        <end position="92"/>
    </location>
</feature>
<organism evidence="7 8">
    <name type="scientific">Candidatus Desulfovibrio intestinavium</name>
    <dbReference type="NCBI Taxonomy" id="2838534"/>
    <lineage>
        <taxon>Bacteria</taxon>
        <taxon>Pseudomonadati</taxon>
        <taxon>Thermodesulfobacteriota</taxon>
        <taxon>Desulfovibrionia</taxon>
        <taxon>Desulfovibrionales</taxon>
        <taxon>Desulfovibrionaceae</taxon>
        <taxon>Desulfovibrio</taxon>
    </lineage>
</organism>
<evidence type="ECO:0000256" key="5">
    <source>
        <dbReference type="ARBA" id="ARBA00023136"/>
    </source>
</evidence>
<reference evidence="7" key="1">
    <citation type="journal article" date="2021" name="PeerJ">
        <title>Extensive microbial diversity within the chicken gut microbiome revealed by metagenomics and culture.</title>
        <authorList>
            <person name="Gilroy R."/>
            <person name="Ravi A."/>
            <person name="Getino M."/>
            <person name="Pursley I."/>
            <person name="Horton D.L."/>
            <person name="Alikhan N.F."/>
            <person name="Baker D."/>
            <person name="Gharbi K."/>
            <person name="Hall N."/>
            <person name="Watson M."/>
            <person name="Adriaenssens E.M."/>
            <person name="Foster-Nyarko E."/>
            <person name="Jarju S."/>
            <person name="Secka A."/>
            <person name="Antonio M."/>
            <person name="Oren A."/>
            <person name="Chaudhuri R.R."/>
            <person name="La Ragione R."/>
            <person name="Hildebrand F."/>
            <person name="Pallen M.J."/>
        </authorList>
    </citation>
    <scope>NUCLEOTIDE SEQUENCE</scope>
    <source>
        <strain evidence="7">5032</strain>
    </source>
</reference>
<dbReference type="AlphaFoldDB" id="A0A9D2KRR1"/>
<evidence type="ECO:0000256" key="2">
    <source>
        <dbReference type="ARBA" id="ARBA00022475"/>
    </source>
</evidence>
<evidence type="ECO:0000256" key="6">
    <source>
        <dbReference type="SAM" id="Phobius"/>
    </source>
</evidence>
<evidence type="ECO:0000256" key="1">
    <source>
        <dbReference type="ARBA" id="ARBA00004651"/>
    </source>
</evidence>
<dbReference type="PANTHER" id="PTHR30086:SF20">
    <property type="entry name" value="ARGININE EXPORTER PROTEIN ARGO-RELATED"/>
    <property type="match status" value="1"/>
</dbReference>
<evidence type="ECO:0000313" key="7">
    <source>
        <dbReference type="EMBL" id="HJA78661.1"/>
    </source>
</evidence>
<dbReference type="GO" id="GO:0033228">
    <property type="term" value="P:cysteine export across plasma membrane"/>
    <property type="evidence" value="ECO:0007669"/>
    <property type="project" value="TreeGrafter"/>
</dbReference>
<dbReference type="GO" id="GO:0005886">
    <property type="term" value="C:plasma membrane"/>
    <property type="evidence" value="ECO:0007669"/>
    <property type="project" value="UniProtKB-SubCell"/>
</dbReference>
<dbReference type="InterPro" id="IPR001123">
    <property type="entry name" value="LeuE-type"/>
</dbReference>
<keyword evidence="5 6" id="KW-0472">Membrane</keyword>
<dbReference type="Proteomes" id="UP000823821">
    <property type="component" value="Unassembled WGS sequence"/>
</dbReference>
<dbReference type="GO" id="GO:0015171">
    <property type="term" value="F:amino acid transmembrane transporter activity"/>
    <property type="evidence" value="ECO:0007669"/>
    <property type="project" value="TreeGrafter"/>
</dbReference>
<proteinExistence type="predicted"/>
<protein>
    <submittedName>
        <fullName evidence="7">LysE family transporter</fullName>
    </submittedName>
</protein>
<feature type="transmembrane region" description="Helical" evidence="6">
    <location>
        <begin position="40"/>
        <end position="62"/>
    </location>
</feature>